<evidence type="ECO:0000256" key="9">
    <source>
        <dbReference type="ARBA" id="ARBA00023172"/>
    </source>
</evidence>
<proteinExistence type="inferred from homology"/>
<feature type="active site" evidence="11">
    <location>
        <position position="146"/>
    </location>
</feature>
<dbReference type="InterPro" id="IPR004107">
    <property type="entry name" value="Integrase_SAM-like_N"/>
</dbReference>
<evidence type="ECO:0000256" key="3">
    <source>
        <dbReference type="ARBA" id="ARBA00015810"/>
    </source>
</evidence>
<dbReference type="PANTHER" id="PTHR30349:SF90">
    <property type="entry name" value="TYROSINE RECOMBINASE XERD"/>
    <property type="match status" value="1"/>
</dbReference>
<dbReference type="InterPro" id="IPR002104">
    <property type="entry name" value="Integrase_catalytic"/>
</dbReference>
<dbReference type="NCBIfam" id="TIGR02225">
    <property type="entry name" value="recomb_XerD"/>
    <property type="match status" value="1"/>
</dbReference>
<comment type="subcellular location">
    <subcellularLocation>
        <location evidence="1 11">Cytoplasm</location>
    </subcellularLocation>
</comment>
<dbReference type="PROSITE" id="PS51900">
    <property type="entry name" value="CB"/>
    <property type="match status" value="1"/>
</dbReference>
<reference evidence="14 15" key="1">
    <citation type="submission" date="2020-04" db="EMBL/GenBank/DDBJ databases">
        <title>Rhodospirillaceae bacterium KN72 isolated from deep sea.</title>
        <authorList>
            <person name="Zhang D.-C."/>
        </authorList>
    </citation>
    <scope>NUCLEOTIDE SEQUENCE [LARGE SCALE GENOMIC DNA]</scope>
    <source>
        <strain evidence="14 15">KN72</strain>
    </source>
</reference>
<comment type="function">
    <text evidence="11">Site-specific tyrosine recombinase, which acts by catalyzing the cutting and rejoining of the recombining DNA molecules. The XerC-XerD complex is essential to convert dimers of the bacterial chromosome into monomers to permit their segregation at cell division. It also contributes to the segregational stability of plasmids.</text>
</comment>
<dbReference type="InterPro" id="IPR050090">
    <property type="entry name" value="Tyrosine_recombinase_XerCD"/>
</dbReference>
<dbReference type="Pfam" id="PF02899">
    <property type="entry name" value="Phage_int_SAM_1"/>
    <property type="match status" value="1"/>
</dbReference>
<feature type="active site" evidence="11">
    <location>
        <position position="170"/>
    </location>
</feature>
<dbReference type="Proteomes" id="UP000539372">
    <property type="component" value="Unassembled WGS sequence"/>
</dbReference>
<evidence type="ECO:0000256" key="5">
    <source>
        <dbReference type="ARBA" id="ARBA00022618"/>
    </source>
</evidence>
<dbReference type="GO" id="GO:0006313">
    <property type="term" value="P:DNA transposition"/>
    <property type="evidence" value="ECO:0007669"/>
    <property type="project" value="UniProtKB-UniRule"/>
</dbReference>
<dbReference type="GO" id="GO:0005737">
    <property type="term" value="C:cytoplasm"/>
    <property type="evidence" value="ECO:0007669"/>
    <property type="project" value="UniProtKB-SubCell"/>
</dbReference>
<dbReference type="InterPro" id="IPR010998">
    <property type="entry name" value="Integrase_recombinase_N"/>
</dbReference>
<evidence type="ECO:0000259" key="13">
    <source>
        <dbReference type="PROSITE" id="PS51900"/>
    </source>
</evidence>
<dbReference type="InterPro" id="IPR013762">
    <property type="entry name" value="Integrase-like_cat_sf"/>
</dbReference>
<evidence type="ECO:0000256" key="1">
    <source>
        <dbReference type="ARBA" id="ARBA00004496"/>
    </source>
</evidence>
<keyword evidence="8 11" id="KW-0238">DNA-binding</keyword>
<dbReference type="EMBL" id="JABBNT010000003">
    <property type="protein sequence ID" value="NMM44898.1"/>
    <property type="molecule type" value="Genomic_DNA"/>
</dbReference>
<keyword evidence="15" id="KW-1185">Reference proteome</keyword>
<evidence type="ECO:0000313" key="15">
    <source>
        <dbReference type="Proteomes" id="UP000539372"/>
    </source>
</evidence>
<evidence type="ECO:0000259" key="12">
    <source>
        <dbReference type="PROSITE" id="PS51898"/>
    </source>
</evidence>
<dbReference type="Gene3D" id="1.10.443.10">
    <property type="entry name" value="Intergrase catalytic core"/>
    <property type="match status" value="1"/>
</dbReference>
<keyword evidence="6 11" id="KW-0159">Chromosome partition</keyword>
<comment type="caution">
    <text evidence="14">The sequence shown here is derived from an EMBL/GenBank/DDBJ whole genome shotgun (WGS) entry which is preliminary data.</text>
</comment>
<dbReference type="GO" id="GO:0003677">
    <property type="term" value="F:DNA binding"/>
    <property type="evidence" value="ECO:0007669"/>
    <property type="project" value="UniProtKB-UniRule"/>
</dbReference>
<evidence type="ECO:0000256" key="2">
    <source>
        <dbReference type="ARBA" id="ARBA00010450"/>
    </source>
</evidence>
<comment type="subunit">
    <text evidence="11">Forms a cyclic heterotetrameric complex composed of two molecules of XerC and two molecules of XerD.</text>
</comment>
<evidence type="ECO:0000256" key="10">
    <source>
        <dbReference type="ARBA" id="ARBA00023306"/>
    </source>
</evidence>
<feature type="active site" description="O-(3'-phospho-DNA)-tyrosine intermediate" evidence="11">
    <location>
        <position position="279"/>
    </location>
</feature>
<accession>A0A7Y0E0J2</accession>
<evidence type="ECO:0000256" key="6">
    <source>
        <dbReference type="ARBA" id="ARBA00022829"/>
    </source>
</evidence>
<dbReference type="InterPro" id="IPR023009">
    <property type="entry name" value="Tyrosine_recombinase_XerC/XerD"/>
</dbReference>
<dbReference type="InterPro" id="IPR011932">
    <property type="entry name" value="Recomb_XerD"/>
</dbReference>
<feature type="active site" evidence="11">
    <location>
        <position position="247"/>
    </location>
</feature>
<keyword evidence="4 11" id="KW-0963">Cytoplasm</keyword>
<dbReference type="AlphaFoldDB" id="A0A7Y0E0J2"/>
<dbReference type="GO" id="GO:0009037">
    <property type="term" value="F:tyrosine-based site-specific recombinase activity"/>
    <property type="evidence" value="ECO:0007669"/>
    <property type="project" value="UniProtKB-UniRule"/>
</dbReference>
<dbReference type="HAMAP" id="MF_01807">
    <property type="entry name" value="Recomb_XerD"/>
    <property type="match status" value="1"/>
</dbReference>
<feature type="domain" description="Tyr recombinase" evidence="12">
    <location>
        <begin position="105"/>
        <end position="292"/>
    </location>
</feature>
<dbReference type="Gene3D" id="1.10.150.130">
    <property type="match status" value="1"/>
</dbReference>
<feature type="domain" description="Core-binding (CB)" evidence="13">
    <location>
        <begin position="1"/>
        <end position="84"/>
    </location>
</feature>
<keyword evidence="7 11" id="KW-0229">DNA integration</keyword>
<evidence type="ECO:0000256" key="4">
    <source>
        <dbReference type="ARBA" id="ARBA00022490"/>
    </source>
</evidence>
<dbReference type="InterPro" id="IPR044068">
    <property type="entry name" value="CB"/>
</dbReference>
<dbReference type="NCBIfam" id="NF001399">
    <property type="entry name" value="PRK00283.1"/>
    <property type="match status" value="1"/>
</dbReference>
<dbReference type="GO" id="GO:0007059">
    <property type="term" value="P:chromosome segregation"/>
    <property type="evidence" value="ECO:0007669"/>
    <property type="project" value="UniProtKB-UniRule"/>
</dbReference>
<feature type="active site" evidence="11">
    <location>
        <position position="270"/>
    </location>
</feature>
<dbReference type="GO" id="GO:0051301">
    <property type="term" value="P:cell division"/>
    <property type="evidence" value="ECO:0007669"/>
    <property type="project" value="UniProtKB-KW"/>
</dbReference>
<keyword evidence="10 11" id="KW-0131">Cell cycle</keyword>
<dbReference type="SUPFAM" id="SSF56349">
    <property type="entry name" value="DNA breaking-rejoining enzymes"/>
    <property type="match status" value="1"/>
</dbReference>
<evidence type="ECO:0000313" key="14">
    <source>
        <dbReference type="EMBL" id="NMM44898.1"/>
    </source>
</evidence>
<keyword evidence="9 11" id="KW-0233">DNA recombination</keyword>
<evidence type="ECO:0000256" key="8">
    <source>
        <dbReference type="ARBA" id="ARBA00023125"/>
    </source>
</evidence>
<organism evidence="14 15">
    <name type="scientific">Pacificispira spongiicola</name>
    <dbReference type="NCBI Taxonomy" id="2729598"/>
    <lineage>
        <taxon>Bacteria</taxon>
        <taxon>Pseudomonadati</taxon>
        <taxon>Pseudomonadota</taxon>
        <taxon>Alphaproteobacteria</taxon>
        <taxon>Rhodospirillales</taxon>
        <taxon>Rhodospirillaceae</taxon>
        <taxon>Pacificispira</taxon>
    </lineage>
</organism>
<dbReference type="RefSeq" id="WP_169625285.1">
    <property type="nucleotide sequence ID" value="NZ_JABBNT010000003.1"/>
</dbReference>
<gene>
    <name evidence="11 14" type="primary">xerD</name>
    <name evidence="14" type="ORF">HH303_10450</name>
</gene>
<protein>
    <recommendedName>
        <fullName evidence="3 11">Tyrosine recombinase XerD</fullName>
    </recommendedName>
</protein>
<dbReference type="HAMAP" id="MF_01808">
    <property type="entry name" value="Recomb_XerC_XerD"/>
    <property type="match status" value="1"/>
</dbReference>
<keyword evidence="5 11" id="KW-0132">Cell division</keyword>
<sequence length="313" mass="34485">MSRFRDAFLEMMVAERGASKNTIDAYRRDLEHYEAFLTHRGVSVDRADGADISDYLAGLEAEGVKSTTAARRLSALRQFHRFLFAEGITGSDATASVDSPRTGRPLPKYLSEEEVDRLLAAARDVEGAEGLRLTCLLELLYATGLRVSELVTLPASAARREEPFLTVRGKGGKERLVPLSPASQTAMRDYFPARHSFLSAGVDDSPFLFPSRSEEGHLTRQRFGQQLKALALESGLDPAKVSPHVLRHAFAAHLVAHGADLRTVQQMLGHADIATTQIYTHVLNERMAKLVAEKHPLAKRRLGQARGMGKRSD</sequence>
<dbReference type="PANTHER" id="PTHR30349">
    <property type="entry name" value="PHAGE INTEGRASE-RELATED"/>
    <property type="match status" value="1"/>
</dbReference>
<feature type="active site" evidence="11">
    <location>
        <position position="244"/>
    </location>
</feature>
<dbReference type="Pfam" id="PF00589">
    <property type="entry name" value="Phage_integrase"/>
    <property type="match status" value="1"/>
</dbReference>
<evidence type="ECO:0000256" key="7">
    <source>
        <dbReference type="ARBA" id="ARBA00022908"/>
    </source>
</evidence>
<comment type="similarity">
    <text evidence="2 11">Belongs to the 'phage' integrase family. XerD subfamily.</text>
</comment>
<name>A0A7Y0E0J2_9PROT</name>
<dbReference type="PROSITE" id="PS51898">
    <property type="entry name" value="TYR_RECOMBINASE"/>
    <property type="match status" value="1"/>
</dbReference>
<evidence type="ECO:0000256" key="11">
    <source>
        <dbReference type="HAMAP-Rule" id="MF_01807"/>
    </source>
</evidence>
<dbReference type="InterPro" id="IPR011010">
    <property type="entry name" value="DNA_brk_join_enz"/>
</dbReference>